<accession>A0A0A9BU25</accession>
<protein>
    <submittedName>
        <fullName evidence="2">Uncharacterized protein</fullName>
    </submittedName>
</protein>
<evidence type="ECO:0000256" key="1">
    <source>
        <dbReference type="SAM" id="MobiDB-lite"/>
    </source>
</evidence>
<reference evidence="2" key="2">
    <citation type="journal article" date="2015" name="Data Brief">
        <title>Shoot transcriptome of the giant reed, Arundo donax.</title>
        <authorList>
            <person name="Barrero R.A."/>
            <person name="Guerrero F.D."/>
            <person name="Moolhuijzen P."/>
            <person name="Goolsby J.A."/>
            <person name="Tidwell J."/>
            <person name="Bellgard S.E."/>
            <person name="Bellgard M.I."/>
        </authorList>
    </citation>
    <scope>NUCLEOTIDE SEQUENCE</scope>
    <source>
        <tissue evidence="2">Shoot tissue taken approximately 20 cm above the soil surface</tissue>
    </source>
</reference>
<sequence>MLDLLRDDGAAPATRQHGQATLQRGMASNMAAPRHGCHCRSTLSSDVAVNAGRLLV</sequence>
<proteinExistence type="predicted"/>
<organism evidence="2">
    <name type="scientific">Arundo donax</name>
    <name type="common">Giant reed</name>
    <name type="synonym">Donax arundinaceus</name>
    <dbReference type="NCBI Taxonomy" id="35708"/>
    <lineage>
        <taxon>Eukaryota</taxon>
        <taxon>Viridiplantae</taxon>
        <taxon>Streptophyta</taxon>
        <taxon>Embryophyta</taxon>
        <taxon>Tracheophyta</taxon>
        <taxon>Spermatophyta</taxon>
        <taxon>Magnoliopsida</taxon>
        <taxon>Liliopsida</taxon>
        <taxon>Poales</taxon>
        <taxon>Poaceae</taxon>
        <taxon>PACMAD clade</taxon>
        <taxon>Arundinoideae</taxon>
        <taxon>Arundineae</taxon>
        <taxon>Arundo</taxon>
    </lineage>
</organism>
<dbReference type="AlphaFoldDB" id="A0A0A9BU25"/>
<reference evidence="2" key="1">
    <citation type="submission" date="2014-09" db="EMBL/GenBank/DDBJ databases">
        <authorList>
            <person name="Magalhaes I.L.F."/>
            <person name="Oliveira U."/>
            <person name="Santos F.R."/>
            <person name="Vidigal T.H.D.A."/>
            <person name="Brescovit A.D."/>
            <person name="Santos A.J."/>
        </authorList>
    </citation>
    <scope>NUCLEOTIDE SEQUENCE</scope>
    <source>
        <tissue evidence="2">Shoot tissue taken approximately 20 cm above the soil surface</tissue>
    </source>
</reference>
<name>A0A0A9BU25_ARUDO</name>
<feature type="region of interest" description="Disordered" evidence="1">
    <location>
        <begin position="1"/>
        <end position="35"/>
    </location>
</feature>
<dbReference type="EMBL" id="GBRH01230351">
    <property type="protein sequence ID" value="JAD67544.1"/>
    <property type="molecule type" value="Transcribed_RNA"/>
</dbReference>
<evidence type="ECO:0000313" key="2">
    <source>
        <dbReference type="EMBL" id="JAD67544.1"/>
    </source>
</evidence>